<reference evidence="8 9" key="1">
    <citation type="journal article" date="2013" name="Genome Announc.">
        <title>Draft Genome Sequence of Rhizobium mesoamericanum STM3625, a Nitrogen-Fixing Symbiont of Mimosa pudica Isolated in French Guiana (South America).</title>
        <authorList>
            <person name="Moulin L."/>
            <person name="Mornico D."/>
            <person name="Melkonian R."/>
            <person name="Klonowska A."/>
        </authorList>
    </citation>
    <scope>NUCLEOTIDE SEQUENCE [LARGE SCALE GENOMIC DNA]</scope>
    <source>
        <strain evidence="8 9">STM3625</strain>
    </source>
</reference>
<dbReference type="InterPro" id="IPR011250">
    <property type="entry name" value="OMP/PagP_B-barrel"/>
</dbReference>
<dbReference type="RefSeq" id="WP_007535147.1">
    <property type="nucleotide sequence ID" value="NZ_HF536772.1"/>
</dbReference>
<evidence type="ECO:0000256" key="4">
    <source>
        <dbReference type="ARBA" id="ARBA00023237"/>
    </source>
</evidence>
<protein>
    <submittedName>
        <fullName evidence="8">25 kDa outer-membrane immunogenic protein</fullName>
    </submittedName>
</protein>
<dbReference type="HOGENOM" id="CLU_037100_4_0_5"/>
<comment type="subcellular location">
    <subcellularLocation>
        <location evidence="1">Cell outer membrane</location>
    </subcellularLocation>
</comment>
<dbReference type="InterPro" id="IPR027385">
    <property type="entry name" value="Beta-barrel_OMP"/>
</dbReference>
<accession>K0PTP1</accession>
<feature type="domain" description="Outer membrane protein beta-barrel" evidence="7">
    <location>
        <begin position="38"/>
        <end position="212"/>
    </location>
</feature>
<dbReference type="GO" id="GO:0009279">
    <property type="term" value="C:cell outer membrane"/>
    <property type="evidence" value="ECO:0007669"/>
    <property type="project" value="UniProtKB-SubCell"/>
</dbReference>
<evidence type="ECO:0000256" key="3">
    <source>
        <dbReference type="ARBA" id="ARBA00023136"/>
    </source>
</evidence>
<gene>
    <name evidence="8" type="primary">omp</name>
    <name evidence="8" type="ORF">BN77_4228</name>
</gene>
<dbReference type="STRING" id="1211777.BN77_4228"/>
<keyword evidence="4" id="KW-0998">Cell outer membrane</keyword>
<keyword evidence="9" id="KW-1185">Reference proteome</keyword>
<dbReference type="Gene3D" id="2.40.160.20">
    <property type="match status" value="1"/>
</dbReference>
<dbReference type="InterPro" id="IPR051692">
    <property type="entry name" value="OMP-like"/>
</dbReference>
<dbReference type="PANTHER" id="PTHR34001:SF3">
    <property type="entry name" value="BLL7405 PROTEIN"/>
    <property type="match status" value="1"/>
</dbReference>
<feature type="chain" id="PRO_5003839533" evidence="6">
    <location>
        <begin position="22"/>
        <end position="212"/>
    </location>
</feature>
<dbReference type="AlphaFoldDB" id="K0PTP1"/>
<dbReference type="Proteomes" id="UP000009319">
    <property type="component" value="Unassembled WGS sequence"/>
</dbReference>
<keyword evidence="2 6" id="KW-0732">Signal</keyword>
<sequence length="212" mass="22142">MSTLRVSLVFAMTALALPVCAADLAPPIPEMPVAPAPVFSWTGPYAGLRGGIGFLNSDFSIPGVSSSDDFNGGLVGGFVGANYQMDSIVVGIEGDLSYSWNKKDLTVLGTPTEVGTDVSGSVVGRIGYAVDRALIFATAGWAATRATVDTPAGDEDKTFNGWTVGGGLDYAFTDNLFGRAEYRYNDYGDEDIEGAKVDLDEQVVSAGIGVKF</sequence>
<evidence type="ECO:0000256" key="5">
    <source>
        <dbReference type="ARBA" id="ARBA00038306"/>
    </source>
</evidence>
<keyword evidence="3" id="KW-0472">Membrane</keyword>
<dbReference type="EMBL" id="CANI01000028">
    <property type="protein sequence ID" value="CCM77173.1"/>
    <property type="molecule type" value="Genomic_DNA"/>
</dbReference>
<organism evidence="8 9">
    <name type="scientific">Rhizobium mesoamericanum STM3625</name>
    <dbReference type="NCBI Taxonomy" id="1211777"/>
    <lineage>
        <taxon>Bacteria</taxon>
        <taxon>Pseudomonadati</taxon>
        <taxon>Pseudomonadota</taxon>
        <taxon>Alphaproteobacteria</taxon>
        <taxon>Hyphomicrobiales</taxon>
        <taxon>Rhizobiaceae</taxon>
        <taxon>Rhizobium/Agrobacterium group</taxon>
        <taxon>Rhizobium</taxon>
    </lineage>
</organism>
<evidence type="ECO:0000256" key="2">
    <source>
        <dbReference type="ARBA" id="ARBA00022729"/>
    </source>
</evidence>
<evidence type="ECO:0000259" key="7">
    <source>
        <dbReference type="Pfam" id="PF13505"/>
    </source>
</evidence>
<evidence type="ECO:0000313" key="8">
    <source>
        <dbReference type="EMBL" id="CCM77173.1"/>
    </source>
</evidence>
<evidence type="ECO:0000256" key="1">
    <source>
        <dbReference type="ARBA" id="ARBA00004442"/>
    </source>
</evidence>
<name>K0PTP1_9HYPH</name>
<feature type="signal peptide" evidence="6">
    <location>
        <begin position="1"/>
        <end position="21"/>
    </location>
</feature>
<dbReference type="eggNOG" id="COG3637">
    <property type="taxonomic scope" value="Bacteria"/>
</dbReference>
<evidence type="ECO:0000313" key="9">
    <source>
        <dbReference type="Proteomes" id="UP000009319"/>
    </source>
</evidence>
<comment type="similarity">
    <text evidence="5">Belongs to the Omp25/RopB family.</text>
</comment>
<evidence type="ECO:0000256" key="6">
    <source>
        <dbReference type="SAM" id="SignalP"/>
    </source>
</evidence>
<proteinExistence type="inferred from homology"/>
<comment type="caution">
    <text evidence="8">The sequence shown here is derived from an EMBL/GenBank/DDBJ whole genome shotgun (WGS) entry which is preliminary data.</text>
</comment>
<dbReference type="Pfam" id="PF13505">
    <property type="entry name" value="OMP_b-brl"/>
    <property type="match status" value="1"/>
</dbReference>
<dbReference type="SUPFAM" id="SSF56925">
    <property type="entry name" value="OMPA-like"/>
    <property type="match status" value="1"/>
</dbReference>
<dbReference type="PANTHER" id="PTHR34001">
    <property type="entry name" value="BLL7405 PROTEIN"/>
    <property type="match status" value="1"/>
</dbReference>